<dbReference type="STRING" id="1073574.GOARA_027_00280"/>
<name>G7GZP0_9ACTN</name>
<dbReference type="RefSeq" id="WP_007321142.1">
    <property type="nucleotide sequence ID" value="NZ_BAEE01000027.1"/>
</dbReference>
<gene>
    <name evidence="4" type="ORF">GOARA_027_00280</name>
</gene>
<feature type="compositionally biased region" description="Basic and acidic residues" evidence="2">
    <location>
        <begin position="154"/>
        <end position="163"/>
    </location>
</feature>
<comment type="caution">
    <text evidence="4">The sequence shown here is derived from an EMBL/GenBank/DDBJ whole genome shotgun (WGS) entry which is preliminary data.</text>
</comment>
<dbReference type="InterPro" id="IPR003615">
    <property type="entry name" value="HNH_nuc"/>
</dbReference>
<dbReference type="SMART" id="SM00507">
    <property type="entry name" value="HNHc"/>
    <property type="match status" value="1"/>
</dbReference>
<proteinExistence type="inferred from homology"/>
<evidence type="ECO:0000259" key="3">
    <source>
        <dbReference type="SMART" id="SM00507"/>
    </source>
</evidence>
<dbReference type="GO" id="GO:0003676">
    <property type="term" value="F:nucleic acid binding"/>
    <property type="evidence" value="ECO:0007669"/>
    <property type="project" value="InterPro"/>
</dbReference>
<dbReference type="InterPro" id="IPR002711">
    <property type="entry name" value="HNH"/>
</dbReference>
<dbReference type="Pfam" id="PF01844">
    <property type="entry name" value="HNH"/>
    <property type="match status" value="1"/>
</dbReference>
<dbReference type="Pfam" id="PF02720">
    <property type="entry name" value="DUF222"/>
    <property type="match status" value="1"/>
</dbReference>
<feature type="domain" description="HNH nuclease" evidence="3">
    <location>
        <begin position="353"/>
        <end position="403"/>
    </location>
</feature>
<reference evidence="4 5" key="1">
    <citation type="submission" date="2011-11" db="EMBL/GenBank/DDBJ databases">
        <title>Whole genome shotgun sequence of Gordonia araii NBRC 100433.</title>
        <authorList>
            <person name="Yoshida Y."/>
            <person name="Hosoyama A."/>
            <person name="Tsuchikane K."/>
            <person name="Katsumata H."/>
            <person name="Yamazaki S."/>
            <person name="Fujita N."/>
        </authorList>
    </citation>
    <scope>NUCLEOTIDE SEQUENCE [LARGE SCALE GENOMIC DNA]</scope>
    <source>
        <strain evidence="4 5">NBRC 100433</strain>
    </source>
</reference>
<feature type="region of interest" description="Disordered" evidence="2">
    <location>
        <begin position="139"/>
        <end position="165"/>
    </location>
</feature>
<evidence type="ECO:0000256" key="2">
    <source>
        <dbReference type="SAM" id="MobiDB-lite"/>
    </source>
</evidence>
<sequence length="498" mass="54668">MSATVTNLFDDAAATDLSDDELERRVLGHAAQIAVLTGRFLDYLGEFDARGAWMGPGMHSCAQWLSWRAGMSLRTAQEHLRVARALPGLPMVREHLLAGRLSFSKVRALTRVGTPEREPELVNFALSATAAQLDRLVGTMPKIDNQTDYDDPEERASRNEENQPRPIESYASWRWNEDGSLRMSMCLNPVDAAHVLAGLVRAEYERTRVDGDADLPRAEEFGGLDEGDANATEGSASAAKRHRDLWRNVPANVAPALVMMADAVIDAVSMPEIAPGAEILVHETPEPEAAGRSESATAHLDEGPILTDAQHDELRCNASVRSVGHDSSRYAVGPQLGPIVWWGRKRRFPNPALTRTVYMRDRSCRAPGCGRTRGLHIHHVLPWSQGGTTDPDNLILLCAHHHRMLHDDDFVILALGKQRFRFQTTAGSELKPAPAMLPGPAESTSWNPDARIAHDALTPEGNGPLDLGYATDVLYAIWDRRARERKAADNATNEPVAA</sequence>
<dbReference type="GO" id="GO:0008270">
    <property type="term" value="F:zinc ion binding"/>
    <property type="evidence" value="ECO:0007669"/>
    <property type="project" value="InterPro"/>
</dbReference>
<accession>G7GZP0</accession>
<protein>
    <recommendedName>
        <fullName evidence="3">HNH nuclease domain-containing protein</fullName>
    </recommendedName>
</protein>
<dbReference type="InterPro" id="IPR003870">
    <property type="entry name" value="DUF222"/>
</dbReference>
<evidence type="ECO:0000256" key="1">
    <source>
        <dbReference type="ARBA" id="ARBA00023450"/>
    </source>
</evidence>
<evidence type="ECO:0000313" key="4">
    <source>
        <dbReference type="EMBL" id="GAB09065.1"/>
    </source>
</evidence>
<dbReference type="Gene3D" id="1.10.30.50">
    <property type="match status" value="1"/>
</dbReference>
<evidence type="ECO:0000313" key="5">
    <source>
        <dbReference type="Proteomes" id="UP000035088"/>
    </source>
</evidence>
<dbReference type="Proteomes" id="UP000035088">
    <property type="component" value="Unassembled WGS sequence"/>
</dbReference>
<dbReference type="EMBL" id="BAEE01000027">
    <property type="protein sequence ID" value="GAB09065.1"/>
    <property type="molecule type" value="Genomic_DNA"/>
</dbReference>
<dbReference type="AlphaFoldDB" id="G7GZP0"/>
<dbReference type="CDD" id="cd00085">
    <property type="entry name" value="HNHc"/>
    <property type="match status" value="1"/>
</dbReference>
<dbReference type="OrthoDB" id="4752861at2"/>
<keyword evidence="5" id="KW-1185">Reference proteome</keyword>
<comment type="similarity">
    <text evidence="1">Belongs to the Rv1128c/1148c/1588c/1702c/1945/3466 family.</text>
</comment>
<organism evidence="4 5">
    <name type="scientific">Gordonia araii NBRC 100433</name>
    <dbReference type="NCBI Taxonomy" id="1073574"/>
    <lineage>
        <taxon>Bacteria</taxon>
        <taxon>Bacillati</taxon>
        <taxon>Actinomycetota</taxon>
        <taxon>Actinomycetes</taxon>
        <taxon>Mycobacteriales</taxon>
        <taxon>Gordoniaceae</taxon>
        <taxon>Gordonia</taxon>
    </lineage>
</organism>
<dbReference type="GO" id="GO:0004519">
    <property type="term" value="F:endonuclease activity"/>
    <property type="evidence" value="ECO:0007669"/>
    <property type="project" value="InterPro"/>
</dbReference>